<dbReference type="PANTHER" id="PTHR22789:SF0">
    <property type="entry name" value="3-OXO-TETRONATE 4-PHOSPHATE DECARBOXYLASE-RELATED"/>
    <property type="match status" value="1"/>
</dbReference>
<dbReference type="InterPro" id="IPR036409">
    <property type="entry name" value="Aldolase_II/adducin_N_sf"/>
</dbReference>
<keyword evidence="5" id="KW-1185">Reference proteome</keyword>
<organism evidence="4 5">
    <name type="scientific">Homoserinimonas hongtaonis</name>
    <dbReference type="NCBI Taxonomy" id="2079791"/>
    <lineage>
        <taxon>Bacteria</taxon>
        <taxon>Bacillati</taxon>
        <taxon>Actinomycetota</taxon>
        <taxon>Actinomycetes</taxon>
        <taxon>Micrococcales</taxon>
        <taxon>Microbacteriaceae</taxon>
        <taxon>Homoserinimonas</taxon>
    </lineage>
</organism>
<dbReference type="AlphaFoldDB" id="A0A2U1T2E2"/>
<dbReference type="SUPFAM" id="SSF53639">
    <property type="entry name" value="AraD/HMP-PK domain-like"/>
    <property type="match status" value="1"/>
</dbReference>
<evidence type="ECO:0000313" key="4">
    <source>
        <dbReference type="EMBL" id="PWB98049.1"/>
    </source>
</evidence>
<keyword evidence="1" id="KW-0479">Metal-binding</keyword>
<dbReference type="KEGG" id="salc:C2138_00890"/>
<evidence type="ECO:0000259" key="3">
    <source>
        <dbReference type="SMART" id="SM01007"/>
    </source>
</evidence>
<dbReference type="GO" id="GO:0019323">
    <property type="term" value="P:pentose catabolic process"/>
    <property type="evidence" value="ECO:0007669"/>
    <property type="project" value="TreeGrafter"/>
</dbReference>
<dbReference type="Pfam" id="PF00596">
    <property type="entry name" value="Aldolase_II"/>
    <property type="match status" value="1"/>
</dbReference>
<name>A0A2U1T2E2_9MICO</name>
<gene>
    <name evidence="4" type="ORF">DF220_09560</name>
</gene>
<comment type="caution">
    <text evidence="4">The sequence shown here is derived from an EMBL/GenBank/DDBJ whole genome shotgun (WGS) entry which is preliminary data.</text>
</comment>
<dbReference type="InterPro" id="IPR001303">
    <property type="entry name" value="Aldolase_II/adducin_N"/>
</dbReference>
<keyword evidence="2" id="KW-0456">Lyase</keyword>
<dbReference type="GO" id="GO:0046872">
    <property type="term" value="F:metal ion binding"/>
    <property type="evidence" value="ECO:0007669"/>
    <property type="project" value="UniProtKB-KW"/>
</dbReference>
<proteinExistence type="predicted"/>
<accession>A0A2U1T2E2</accession>
<evidence type="ECO:0000256" key="2">
    <source>
        <dbReference type="ARBA" id="ARBA00023239"/>
    </source>
</evidence>
<dbReference type="GO" id="GO:0016832">
    <property type="term" value="F:aldehyde-lyase activity"/>
    <property type="evidence" value="ECO:0007669"/>
    <property type="project" value="TreeGrafter"/>
</dbReference>
<reference evidence="5" key="1">
    <citation type="submission" date="2018-04" db="EMBL/GenBank/DDBJ databases">
        <authorList>
            <person name="Liu S."/>
            <person name="Wang Z."/>
            <person name="Li J."/>
        </authorList>
    </citation>
    <scope>NUCLEOTIDE SEQUENCE [LARGE SCALE GENOMIC DNA]</scope>
    <source>
        <strain evidence="5">S1194</strain>
    </source>
</reference>
<dbReference type="PANTHER" id="PTHR22789">
    <property type="entry name" value="FUCULOSE PHOSPHATE ALDOLASE"/>
    <property type="match status" value="1"/>
</dbReference>
<protein>
    <submittedName>
        <fullName evidence="4">Class II aldolase/adducin family protein</fullName>
    </submittedName>
</protein>
<dbReference type="OrthoDB" id="9786287at2"/>
<dbReference type="InterPro" id="IPR050197">
    <property type="entry name" value="Aldolase_class_II_sugar_metab"/>
</dbReference>
<dbReference type="SMART" id="SM01007">
    <property type="entry name" value="Aldolase_II"/>
    <property type="match status" value="1"/>
</dbReference>
<dbReference type="RefSeq" id="WP_108514784.1">
    <property type="nucleotide sequence ID" value="NZ_CP026951.1"/>
</dbReference>
<dbReference type="Gene3D" id="3.40.225.10">
    <property type="entry name" value="Class II aldolase/adducin N-terminal domain"/>
    <property type="match status" value="1"/>
</dbReference>
<evidence type="ECO:0000313" key="5">
    <source>
        <dbReference type="Proteomes" id="UP000244978"/>
    </source>
</evidence>
<sequence>MTTTDSARDLLYEAETAQLVSDASRALAFGGLSDLVWGHVSVRDRDGRGVWMKSSGLGFEEITPDHVVLVDWDGNVVVGDGPRHIEFYIHTSIYRARPDVNSVVHAHSDAVNAWCALEVPMRPLTHAGMLFAEPQLPRFTETMNLIRNAEMGVRLAEVLAENAGVLMPQHGFAMTGPDVATAVMTAVLLERAATTMLSALSAGEVKTWASDADLAEFEWVPAQLRAGYEYLVRGASTR</sequence>
<dbReference type="GO" id="GO:0005829">
    <property type="term" value="C:cytosol"/>
    <property type="evidence" value="ECO:0007669"/>
    <property type="project" value="TreeGrafter"/>
</dbReference>
<evidence type="ECO:0000256" key="1">
    <source>
        <dbReference type="ARBA" id="ARBA00022723"/>
    </source>
</evidence>
<feature type="domain" description="Class II aldolase/adducin N-terminal" evidence="3">
    <location>
        <begin position="18"/>
        <end position="197"/>
    </location>
</feature>
<dbReference type="EMBL" id="QEEX01000001">
    <property type="protein sequence ID" value="PWB98049.1"/>
    <property type="molecule type" value="Genomic_DNA"/>
</dbReference>
<dbReference type="Proteomes" id="UP000244978">
    <property type="component" value="Unassembled WGS sequence"/>
</dbReference>